<sequence length="104" mass="11527">MKYTRGKWTVEKLMEKWHGYEGWTTFTVRDDRNCCLAVVGEVDNLPSPDNEGNARLMAAAPDLLEACKEAAAYVHRTSTAVTYGGKSNFEAALRDVIKAAEGEK</sequence>
<proteinExistence type="predicted"/>
<reference evidence="1" key="1">
    <citation type="submission" date="2020-03" db="EMBL/GenBank/DDBJ databases">
        <title>The deep terrestrial virosphere.</title>
        <authorList>
            <person name="Holmfeldt K."/>
            <person name="Nilsson E."/>
            <person name="Simone D."/>
            <person name="Lopez-Fernandez M."/>
            <person name="Wu X."/>
            <person name="de Brujin I."/>
            <person name="Lundin D."/>
            <person name="Andersson A."/>
            <person name="Bertilsson S."/>
            <person name="Dopson M."/>
        </authorList>
    </citation>
    <scope>NUCLEOTIDE SEQUENCE</scope>
    <source>
        <strain evidence="1">MM415B05382</strain>
    </source>
</reference>
<dbReference type="AlphaFoldDB" id="A0A6M3LR60"/>
<name>A0A6M3LR60_9ZZZZ</name>
<accession>A0A6M3LR60</accession>
<dbReference type="EMBL" id="MT143314">
    <property type="protein sequence ID" value="QJA95441.1"/>
    <property type="molecule type" value="Genomic_DNA"/>
</dbReference>
<gene>
    <name evidence="1" type="ORF">MM415B05382_0011</name>
</gene>
<organism evidence="1">
    <name type="scientific">viral metagenome</name>
    <dbReference type="NCBI Taxonomy" id="1070528"/>
    <lineage>
        <taxon>unclassified sequences</taxon>
        <taxon>metagenomes</taxon>
        <taxon>organismal metagenomes</taxon>
    </lineage>
</organism>
<protein>
    <submittedName>
        <fullName evidence="1">Uncharacterized protein</fullName>
    </submittedName>
</protein>
<evidence type="ECO:0000313" key="1">
    <source>
        <dbReference type="EMBL" id="QJA95441.1"/>
    </source>
</evidence>